<evidence type="ECO:0000259" key="7">
    <source>
        <dbReference type="PROSITE" id="PS51918"/>
    </source>
</evidence>
<keyword evidence="4" id="KW-0479">Metal-binding</keyword>
<dbReference type="InterPro" id="IPR006638">
    <property type="entry name" value="Elp3/MiaA/NifB-like_rSAM"/>
</dbReference>
<dbReference type="RefSeq" id="WP_249319072.1">
    <property type="nucleotide sequence ID" value="NZ_JACRSN010000007.1"/>
</dbReference>
<keyword evidence="2" id="KW-0004">4Fe-4S</keyword>
<comment type="caution">
    <text evidence="8">The sequence shown here is derived from an EMBL/GenBank/DDBJ whole genome shotgun (WGS) entry which is preliminary data.</text>
</comment>
<dbReference type="PANTHER" id="PTHR11135">
    <property type="entry name" value="HISTONE ACETYLTRANSFERASE-RELATED"/>
    <property type="match status" value="1"/>
</dbReference>
<keyword evidence="6" id="KW-0411">Iron-sulfur</keyword>
<protein>
    <submittedName>
        <fullName evidence="8">TIGR01212 family radical SAM protein</fullName>
    </submittedName>
</protein>
<dbReference type="SFLD" id="SFLDG01091">
    <property type="entry name" value="uncharacterized_CHP01210-like"/>
    <property type="match status" value="1"/>
</dbReference>
<keyword evidence="3" id="KW-0949">S-adenosyl-L-methionine</keyword>
<dbReference type="InterPro" id="IPR023404">
    <property type="entry name" value="rSAM_horseshoe"/>
</dbReference>
<dbReference type="SFLD" id="SFLDG01082">
    <property type="entry name" value="B12-binding_domain_containing"/>
    <property type="match status" value="1"/>
</dbReference>
<dbReference type="Gene3D" id="3.80.30.20">
    <property type="entry name" value="tm_1862 like domain"/>
    <property type="match status" value="1"/>
</dbReference>
<dbReference type="InterPro" id="IPR058240">
    <property type="entry name" value="rSAM_sf"/>
</dbReference>
<keyword evidence="5" id="KW-0408">Iron</keyword>
<evidence type="ECO:0000313" key="8">
    <source>
        <dbReference type="EMBL" id="MBC8533575.1"/>
    </source>
</evidence>
<dbReference type="InterPro" id="IPR005911">
    <property type="entry name" value="YhcC-like"/>
</dbReference>
<name>A0A926D702_9FIRM</name>
<evidence type="ECO:0000256" key="6">
    <source>
        <dbReference type="ARBA" id="ARBA00023014"/>
    </source>
</evidence>
<dbReference type="Pfam" id="PF04055">
    <property type="entry name" value="Radical_SAM"/>
    <property type="match status" value="1"/>
</dbReference>
<dbReference type="SFLD" id="SFLDS00029">
    <property type="entry name" value="Radical_SAM"/>
    <property type="match status" value="1"/>
</dbReference>
<evidence type="ECO:0000313" key="9">
    <source>
        <dbReference type="Proteomes" id="UP000651482"/>
    </source>
</evidence>
<evidence type="ECO:0000256" key="4">
    <source>
        <dbReference type="ARBA" id="ARBA00022723"/>
    </source>
</evidence>
<dbReference type="SUPFAM" id="SSF102114">
    <property type="entry name" value="Radical SAM enzymes"/>
    <property type="match status" value="1"/>
</dbReference>
<dbReference type="PROSITE" id="PS51918">
    <property type="entry name" value="RADICAL_SAM"/>
    <property type="match status" value="1"/>
</dbReference>
<reference evidence="8" key="1">
    <citation type="submission" date="2020-08" db="EMBL/GenBank/DDBJ databases">
        <title>Genome public.</title>
        <authorList>
            <person name="Liu C."/>
            <person name="Sun Q."/>
        </authorList>
    </citation>
    <scope>NUCLEOTIDE SEQUENCE</scope>
    <source>
        <strain evidence="8">NSJ-40</strain>
    </source>
</reference>
<dbReference type="CDD" id="cd01335">
    <property type="entry name" value="Radical_SAM"/>
    <property type="match status" value="1"/>
</dbReference>
<evidence type="ECO:0000256" key="2">
    <source>
        <dbReference type="ARBA" id="ARBA00022485"/>
    </source>
</evidence>
<dbReference type="Proteomes" id="UP000651482">
    <property type="component" value="Unassembled WGS sequence"/>
</dbReference>
<dbReference type="InterPro" id="IPR007197">
    <property type="entry name" value="rSAM"/>
</dbReference>
<gene>
    <name evidence="8" type="ORF">IAG03_06055</name>
</gene>
<evidence type="ECO:0000256" key="3">
    <source>
        <dbReference type="ARBA" id="ARBA00022691"/>
    </source>
</evidence>
<dbReference type="AlphaFoldDB" id="A0A926D702"/>
<dbReference type="NCBIfam" id="TIGR01212">
    <property type="entry name" value="TIGR01212 family radical SAM protein"/>
    <property type="match status" value="1"/>
</dbReference>
<dbReference type="InterPro" id="IPR039661">
    <property type="entry name" value="ELP3"/>
</dbReference>
<keyword evidence="9" id="KW-1185">Reference proteome</keyword>
<proteinExistence type="predicted"/>
<dbReference type="InterPro" id="IPR032432">
    <property type="entry name" value="Radical_SAM_C"/>
</dbReference>
<dbReference type="GO" id="GO:0046872">
    <property type="term" value="F:metal ion binding"/>
    <property type="evidence" value="ECO:0007669"/>
    <property type="project" value="UniProtKB-KW"/>
</dbReference>
<accession>A0A926D702</accession>
<dbReference type="EMBL" id="JACRSN010000007">
    <property type="protein sequence ID" value="MBC8533575.1"/>
    <property type="molecule type" value="Genomic_DNA"/>
</dbReference>
<dbReference type="GO" id="GO:0051539">
    <property type="term" value="F:4 iron, 4 sulfur cluster binding"/>
    <property type="evidence" value="ECO:0007669"/>
    <property type="project" value="UniProtKB-KW"/>
</dbReference>
<evidence type="ECO:0000256" key="5">
    <source>
        <dbReference type="ARBA" id="ARBA00023004"/>
    </source>
</evidence>
<dbReference type="SMART" id="SM00729">
    <property type="entry name" value="Elp3"/>
    <property type="match status" value="1"/>
</dbReference>
<comment type="cofactor">
    <cofactor evidence="1">
        <name>[4Fe-4S] cluster</name>
        <dbReference type="ChEBI" id="CHEBI:49883"/>
    </cofactor>
</comment>
<sequence>MYTYPLRTYLQETFGEPIYKLALDGGMTCPNRDGRCGTRGCIFCSAGGSGDFAEPFPEQPDLSLRETIWEQIERAKRRVSAKTKATRFIAYFQNYTNTYAPVERLASLFSAAISHPNIAALSIATRPDCITPENAALLHRLNTEKPVWVELGLQTIHPRTAAYIRRGYPLSDFEEAMRLLQGLHTVVHVILGLPGESHADQEGTVRYVAKSGAGGIKLQLLHVLRGTDLEAEYLAGRVPVMELEEYADFVTDLIELLPPKMVLHRLTGDGPKRLLIAPLWSAQKKVVLNAIQQNLLKKDICQGRLFHTASVFSDSAKNPENPSFP</sequence>
<dbReference type="SFLD" id="SFLDG01086">
    <property type="entry name" value="elongater_protein-like"/>
    <property type="match status" value="1"/>
</dbReference>
<dbReference type="Pfam" id="PF16199">
    <property type="entry name" value="Radical_SAM_C"/>
    <property type="match status" value="1"/>
</dbReference>
<evidence type="ECO:0000256" key="1">
    <source>
        <dbReference type="ARBA" id="ARBA00001966"/>
    </source>
</evidence>
<dbReference type="PANTHER" id="PTHR11135:SF1">
    <property type="entry name" value="PROTEIN YHCC"/>
    <property type="match status" value="1"/>
</dbReference>
<feature type="domain" description="Radical SAM core" evidence="7">
    <location>
        <begin position="13"/>
        <end position="260"/>
    </location>
</feature>
<organism evidence="8 9">
    <name type="scientific">Yeguia hominis</name>
    <dbReference type="NCBI Taxonomy" id="2763662"/>
    <lineage>
        <taxon>Bacteria</taxon>
        <taxon>Bacillati</taxon>
        <taxon>Bacillota</taxon>
        <taxon>Clostridia</taxon>
        <taxon>Eubacteriales</taxon>
        <taxon>Yeguiaceae</taxon>
        <taxon>Yeguia</taxon>
    </lineage>
</organism>
<dbReference type="GO" id="GO:0003824">
    <property type="term" value="F:catalytic activity"/>
    <property type="evidence" value="ECO:0007669"/>
    <property type="project" value="InterPro"/>
</dbReference>